<dbReference type="InterPro" id="IPR002110">
    <property type="entry name" value="Ankyrin_rpt"/>
</dbReference>
<dbReference type="Proteomes" id="UP000472260">
    <property type="component" value="Unassembled WGS sequence"/>
</dbReference>
<protein>
    <submittedName>
        <fullName evidence="3">Ankyrin repeat domain 31</fullName>
    </submittedName>
</protein>
<sequence>MKGDVQDIKDLITAGAFVNIPDYAGWTPLHEAVQRNKYDMTEILLEAGAEVNCRGHNGITPLHDAIYCQYYKIVELLLKYGADPLSKCDRGKTPMGLTTDRSMYILVEKYLQKSKSDPAENPPSITDSAVNPSLNQRNNQNSIKDTRAPLQKSTGTADTSEHESSLQSGEAEPIPGPSRGQPSLEPSPQTSINVLWPLRDQEQDLCSQSPSLVQDQESEGSDTSSCLDSDVTVDYIEDYSSSPEHWTLCATQDFSGS</sequence>
<dbReference type="Gene3D" id="1.25.40.20">
    <property type="entry name" value="Ankyrin repeat-containing domain"/>
    <property type="match status" value="1"/>
</dbReference>
<dbReference type="PANTHER" id="PTHR24149">
    <property type="entry name" value="ANKYRIN REPEAT DOMAIN-CONTAINING PROTEIN 12"/>
    <property type="match status" value="1"/>
</dbReference>
<evidence type="ECO:0000256" key="2">
    <source>
        <dbReference type="SAM" id="MobiDB-lite"/>
    </source>
</evidence>
<accession>A0A671R0D8</accession>
<evidence type="ECO:0000256" key="1">
    <source>
        <dbReference type="PROSITE-ProRule" id="PRU00023"/>
    </source>
</evidence>
<dbReference type="GO" id="GO:0005654">
    <property type="term" value="C:nucleoplasm"/>
    <property type="evidence" value="ECO:0007669"/>
    <property type="project" value="TreeGrafter"/>
</dbReference>
<feature type="compositionally biased region" description="Polar residues" evidence="2">
    <location>
        <begin position="180"/>
        <end position="193"/>
    </location>
</feature>
<dbReference type="InterPro" id="IPR036770">
    <property type="entry name" value="Ankyrin_rpt-contain_sf"/>
</dbReference>
<dbReference type="SUPFAM" id="SSF48403">
    <property type="entry name" value="Ankyrin repeat"/>
    <property type="match status" value="1"/>
</dbReference>
<feature type="region of interest" description="Disordered" evidence="2">
    <location>
        <begin position="115"/>
        <end position="229"/>
    </location>
</feature>
<dbReference type="InterPro" id="IPR053210">
    <property type="entry name" value="ANKRD12"/>
</dbReference>
<reference evidence="3" key="1">
    <citation type="submission" date="2025-08" db="UniProtKB">
        <authorList>
            <consortium name="Ensembl"/>
        </authorList>
    </citation>
    <scope>IDENTIFICATION</scope>
</reference>
<dbReference type="Pfam" id="PF12796">
    <property type="entry name" value="Ank_2"/>
    <property type="match status" value="1"/>
</dbReference>
<dbReference type="PROSITE" id="PS50297">
    <property type="entry name" value="ANK_REP_REGION"/>
    <property type="match status" value="2"/>
</dbReference>
<keyword evidence="1" id="KW-0040">ANK repeat</keyword>
<evidence type="ECO:0000313" key="3">
    <source>
        <dbReference type="Ensembl" id="ENSSANP00000076588.1"/>
    </source>
</evidence>
<evidence type="ECO:0000313" key="4">
    <source>
        <dbReference type="Proteomes" id="UP000472260"/>
    </source>
</evidence>
<reference evidence="3" key="2">
    <citation type="submission" date="2025-09" db="UniProtKB">
        <authorList>
            <consortium name="Ensembl"/>
        </authorList>
    </citation>
    <scope>IDENTIFICATION</scope>
</reference>
<feature type="repeat" description="ANK" evidence="1">
    <location>
        <begin position="24"/>
        <end position="56"/>
    </location>
</feature>
<name>A0A671R0D8_9TELE</name>
<keyword evidence="4" id="KW-1185">Reference proteome</keyword>
<dbReference type="PANTHER" id="PTHR24149:SF14">
    <property type="entry name" value="ANKYRIN REPEAT DOMAIN 12"/>
    <property type="match status" value="1"/>
</dbReference>
<dbReference type="PRINTS" id="PR01415">
    <property type="entry name" value="ANKYRIN"/>
</dbReference>
<feature type="repeat" description="ANK" evidence="1">
    <location>
        <begin position="57"/>
        <end position="83"/>
    </location>
</feature>
<organism evidence="3 4">
    <name type="scientific">Sinocyclocheilus anshuiensis</name>
    <dbReference type="NCBI Taxonomy" id="1608454"/>
    <lineage>
        <taxon>Eukaryota</taxon>
        <taxon>Metazoa</taxon>
        <taxon>Chordata</taxon>
        <taxon>Craniata</taxon>
        <taxon>Vertebrata</taxon>
        <taxon>Euteleostomi</taxon>
        <taxon>Actinopterygii</taxon>
        <taxon>Neopterygii</taxon>
        <taxon>Teleostei</taxon>
        <taxon>Ostariophysi</taxon>
        <taxon>Cypriniformes</taxon>
        <taxon>Cyprinidae</taxon>
        <taxon>Cyprininae</taxon>
        <taxon>Sinocyclocheilus</taxon>
    </lineage>
</organism>
<feature type="compositionally biased region" description="Polar residues" evidence="2">
    <location>
        <begin position="123"/>
        <end position="143"/>
    </location>
</feature>
<feature type="compositionally biased region" description="Polar residues" evidence="2">
    <location>
        <begin position="204"/>
        <end position="227"/>
    </location>
</feature>
<dbReference type="PROSITE" id="PS50088">
    <property type="entry name" value="ANK_REPEAT"/>
    <property type="match status" value="2"/>
</dbReference>
<proteinExistence type="predicted"/>
<dbReference type="AlphaFoldDB" id="A0A671R0D8"/>
<dbReference type="Ensembl" id="ENSSANT00000081396.1">
    <property type="protein sequence ID" value="ENSSANP00000076588.1"/>
    <property type="gene ID" value="ENSSANG00000038130.1"/>
</dbReference>
<dbReference type="SMART" id="SM00248">
    <property type="entry name" value="ANK"/>
    <property type="match status" value="2"/>
</dbReference>